<dbReference type="Proteomes" id="UP000835052">
    <property type="component" value="Unassembled WGS sequence"/>
</dbReference>
<feature type="compositionally biased region" description="Basic and acidic residues" evidence="1">
    <location>
        <begin position="105"/>
        <end position="119"/>
    </location>
</feature>
<dbReference type="OrthoDB" id="5584247at2759"/>
<dbReference type="AlphaFoldDB" id="A0A8S1HW50"/>
<dbReference type="GO" id="GO:0005739">
    <property type="term" value="C:mitochondrion"/>
    <property type="evidence" value="ECO:0007669"/>
    <property type="project" value="TreeGrafter"/>
</dbReference>
<dbReference type="SUPFAM" id="SSF48097">
    <property type="entry name" value="Regulator of G-protein signaling, RGS"/>
    <property type="match status" value="1"/>
</dbReference>
<dbReference type="PANTHER" id="PTHR13155">
    <property type="entry name" value="A-KINASE ANCHOR PROTEINS"/>
    <property type="match status" value="1"/>
</dbReference>
<dbReference type="PANTHER" id="PTHR13155:SF1">
    <property type="entry name" value="A-KINASE ANCHOR PROTEIN 10, MITOCHONDRIAL"/>
    <property type="match status" value="1"/>
</dbReference>
<feature type="compositionally biased region" description="Low complexity" evidence="1">
    <location>
        <begin position="125"/>
        <end position="136"/>
    </location>
</feature>
<feature type="region of interest" description="Disordered" evidence="1">
    <location>
        <begin position="72"/>
        <end position="138"/>
    </location>
</feature>
<accession>A0A8S1HW50</accession>
<evidence type="ECO:0000313" key="3">
    <source>
        <dbReference type="Proteomes" id="UP000835052"/>
    </source>
</evidence>
<organism evidence="2 3">
    <name type="scientific">Caenorhabditis auriculariae</name>
    <dbReference type="NCBI Taxonomy" id="2777116"/>
    <lineage>
        <taxon>Eukaryota</taxon>
        <taxon>Metazoa</taxon>
        <taxon>Ecdysozoa</taxon>
        <taxon>Nematoda</taxon>
        <taxon>Chromadorea</taxon>
        <taxon>Rhabditida</taxon>
        <taxon>Rhabditina</taxon>
        <taxon>Rhabditomorpha</taxon>
        <taxon>Rhabditoidea</taxon>
        <taxon>Rhabditidae</taxon>
        <taxon>Peloderinae</taxon>
        <taxon>Caenorhabditis</taxon>
    </lineage>
</organism>
<name>A0A8S1HW50_9PELO</name>
<evidence type="ECO:0000313" key="2">
    <source>
        <dbReference type="EMBL" id="CAD6199612.1"/>
    </source>
</evidence>
<dbReference type="EMBL" id="CAJGYM010000187">
    <property type="protein sequence ID" value="CAD6199612.1"/>
    <property type="molecule type" value="Genomic_DNA"/>
</dbReference>
<reference evidence="2" key="1">
    <citation type="submission" date="2020-10" db="EMBL/GenBank/DDBJ databases">
        <authorList>
            <person name="Kikuchi T."/>
        </authorList>
    </citation>
    <scope>NUCLEOTIDE SEQUENCE</scope>
    <source>
        <strain evidence="2">NKZ352</strain>
    </source>
</reference>
<protein>
    <submittedName>
        <fullName evidence="2">Uncharacterized protein</fullName>
    </submittedName>
</protein>
<dbReference type="GO" id="GO:0008104">
    <property type="term" value="P:intracellular protein localization"/>
    <property type="evidence" value="ECO:0007669"/>
    <property type="project" value="TreeGrafter"/>
</dbReference>
<keyword evidence="3" id="KW-1185">Reference proteome</keyword>
<sequence length="208" mass="23412">MQATNAIDLGPSLRAELESMICDESGRPHPKTFSTPRTACFCRLHDKYMVDFVKSPAYSGYLNEISTQIETTVELPRANRPRRTTSSNSDAQSSSADSLTSAFNKHIETLEQKRIELDNRTPVNSPRSQRSTPRSSRLAEVDELGRYHALYDDTHSYSGTQKTPSRIKSTLRKYLDKTALKEEEIAEEVARSIILDMQKLVASADSPR</sequence>
<comment type="caution">
    <text evidence="2">The sequence shown here is derived from an EMBL/GenBank/DDBJ whole genome shotgun (WGS) entry which is preliminary data.</text>
</comment>
<proteinExistence type="predicted"/>
<gene>
    <name evidence="2" type="ORF">CAUJ_LOCUS15514</name>
</gene>
<evidence type="ECO:0000256" key="1">
    <source>
        <dbReference type="SAM" id="MobiDB-lite"/>
    </source>
</evidence>
<dbReference type="GO" id="GO:0005886">
    <property type="term" value="C:plasma membrane"/>
    <property type="evidence" value="ECO:0007669"/>
    <property type="project" value="TreeGrafter"/>
</dbReference>
<dbReference type="InterPro" id="IPR036305">
    <property type="entry name" value="RGS_sf"/>
</dbReference>
<feature type="compositionally biased region" description="Low complexity" evidence="1">
    <location>
        <begin position="84"/>
        <end position="102"/>
    </location>
</feature>
<dbReference type="InterPro" id="IPR052246">
    <property type="entry name" value="Cell_Polariz_PKAAnc"/>
</dbReference>